<dbReference type="GeneID" id="24919979"/>
<gene>
    <name evidence="1" type="ORF">GSBLH_T00002841001</name>
</gene>
<reference evidence="1" key="1">
    <citation type="submission" date="2010-02" db="EMBL/GenBank/DDBJ databases">
        <title>Sequencing and annotation of the Blastocystis hominis genome.</title>
        <authorList>
            <person name="Wincker P."/>
        </authorList>
    </citation>
    <scope>NUCLEOTIDE SEQUENCE</scope>
    <source>
        <strain evidence="1">Singapore isolate B</strain>
    </source>
</reference>
<sequence>MQLSPFLGIPQFDRNFPNCPFTILFLSAGSRIVRLVFTFYEFRSSIFLFRWMDREKGKLCELVFGR</sequence>
<dbReference type="EMBL" id="FN668650">
    <property type="protein sequence ID" value="CBK22767.2"/>
    <property type="molecule type" value="Genomic_DNA"/>
</dbReference>
<proteinExistence type="predicted"/>
<protein>
    <submittedName>
        <fullName evidence="1">Uncharacterized protein</fullName>
    </submittedName>
</protein>
<dbReference type="Proteomes" id="UP000008312">
    <property type="component" value="Unassembled WGS sequence"/>
</dbReference>
<evidence type="ECO:0000313" key="2">
    <source>
        <dbReference type="Proteomes" id="UP000008312"/>
    </source>
</evidence>
<dbReference type="AlphaFoldDB" id="D8M344"/>
<accession>D8M344</accession>
<organism evidence="1">
    <name type="scientific">Blastocystis hominis</name>
    <dbReference type="NCBI Taxonomy" id="12968"/>
    <lineage>
        <taxon>Eukaryota</taxon>
        <taxon>Sar</taxon>
        <taxon>Stramenopiles</taxon>
        <taxon>Bigyra</taxon>
        <taxon>Opalozoa</taxon>
        <taxon>Opalinata</taxon>
        <taxon>Blastocystidae</taxon>
        <taxon>Blastocystis</taxon>
    </lineage>
</organism>
<keyword evidence="2" id="KW-1185">Reference proteome</keyword>
<dbReference type="RefSeq" id="XP_012896815.1">
    <property type="nucleotide sequence ID" value="XM_013041361.1"/>
</dbReference>
<name>D8M344_BLAHO</name>
<evidence type="ECO:0000313" key="1">
    <source>
        <dbReference type="EMBL" id="CBK22767.2"/>
    </source>
</evidence>
<dbReference type="InParanoid" id="D8M344"/>